<dbReference type="EMBL" id="UOEU01000164">
    <property type="protein sequence ID" value="VAW31131.1"/>
    <property type="molecule type" value="Genomic_DNA"/>
</dbReference>
<name>A0A3B0UJ37_9ZZZZ</name>
<dbReference type="PANTHER" id="PTHR40094">
    <property type="entry name" value="ALPHA-2-MACROGLOBULIN HOMOLOG"/>
    <property type="match status" value="1"/>
</dbReference>
<dbReference type="Gene3D" id="2.20.130.20">
    <property type="match status" value="1"/>
</dbReference>
<dbReference type="InterPro" id="IPR001599">
    <property type="entry name" value="Macroglobln_a2"/>
</dbReference>
<dbReference type="CDD" id="cd02891">
    <property type="entry name" value="A2M_like"/>
    <property type="match status" value="1"/>
</dbReference>
<dbReference type="Pfam" id="PF17973">
    <property type="entry name" value="bMG10"/>
    <property type="match status" value="1"/>
</dbReference>
<dbReference type="PANTHER" id="PTHR40094:SF1">
    <property type="entry name" value="UBIQUITIN DOMAIN-CONTAINING PROTEIN"/>
    <property type="match status" value="1"/>
</dbReference>
<reference evidence="2" key="1">
    <citation type="submission" date="2018-06" db="EMBL/GenBank/DDBJ databases">
        <authorList>
            <person name="Zhirakovskaya E."/>
        </authorList>
    </citation>
    <scope>NUCLEOTIDE SEQUENCE</scope>
</reference>
<feature type="domain" description="Alpha-2-macroglobulin" evidence="1">
    <location>
        <begin position="61"/>
        <end position="151"/>
    </location>
</feature>
<dbReference type="Gene3D" id="1.50.10.20">
    <property type="match status" value="1"/>
</dbReference>
<evidence type="ECO:0000259" key="1">
    <source>
        <dbReference type="SMART" id="SM01360"/>
    </source>
</evidence>
<dbReference type="SMART" id="SM01360">
    <property type="entry name" value="A2M"/>
    <property type="match status" value="1"/>
</dbReference>
<proteinExistence type="predicted"/>
<dbReference type="InterPro" id="IPR051802">
    <property type="entry name" value="YfhM-like"/>
</dbReference>
<feature type="non-terminal residue" evidence="2">
    <location>
        <position position="1"/>
    </location>
</feature>
<dbReference type="GO" id="GO:0004866">
    <property type="term" value="F:endopeptidase inhibitor activity"/>
    <property type="evidence" value="ECO:0007669"/>
    <property type="project" value="InterPro"/>
</dbReference>
<dbReference type="InterPro" id="IPR041246">
    <property type="entry name" value="Bact_MG10"/>
</dbReference>
<gene>
    <name evidence="2" type="ORF">MNBD_CHLOROFLEXI01-3160</name>
</gene>
<evidence type="ECO:0000313" key="2">
    <source>
        <dbReference type="EMBL" id="VAW31131.1"/>
    </source>
</evidence>
<dbReference type="AlphaFoldDB" id="A0A3B0UJ37"/>
<dbReference type="SUPFAM" id="SSF48239">
    <property type="entry name" value="Terpenoid cyclases/Protein prenyltransferases"/>
    <property type="match status" value="1"/>
</dbReference>
<sequence length="772" mass="83431">QPYRSRVGSGLVFSGEGFPVEIPLEQLGGGGGGGDFVGETALARTSDGEQDDGVRQDFPDTAFWQASLTTDADGQATVEIPLPDNLTTWRLSSKAVTADTLVGQNEVDIITTLPLLIRPITPRFFTVGDMVEIGAIVHNNTGEELETAVSLQAVGVTLNGASSQTVTVLANGQTVVRWPVTIDNVAGVDLTFLVEGGGYSDASKPTFGDGGDIPVYRYNADDIVATAGQLDENGRRVEAILLPPGVDVEQGEVAITLSPSLAAALVDSIELNNELDIVSNCAYAVTDRLLPNAALLRLGQRLDAANLDGEKVVQSETIVQESISQLEQLVLPDGGWSWCSSVESNPWLTGYALFGLAQARELGYTVKGSVLENAANYLVQQLIVPSPQLTAADVNRQAFFLYVLAQLDADIVPDLDRLVDENRQLLDPYARALVALAYANLGVTDGRVQTLLNDLNDSAIVSATGTHWEDASRDFRNLNSDVRGTAIVLQTLAQLDPNSPLLPGAVRWLMAARGAGGRTAQLWSTSHETAWTILSLTEWLAASGELEANYDYSLNVNLQPVTDGRFTTNSITDSRAFSLPIGDLLADEANFFDFSRGAGNGRLYYAMYLNSSIGMDFVTAVNRGISVERVYYDAACDPEAETCEPISQIEAGQQVRVVLNIIAENDLVYAMIEDPIPAGTEALDPGLNINSATQGGETTRIDEAYRPGYWGWWYFNQIEFRDERVLFLANFLPAGTYQYSYFLQATIPGVYQVRPTFARQTFFPEVNGRSAG</sequence>
<dbReference type="InterPro" id="IPR008930">
    <property type="entry name" value="Terpenoid_cyclase/PrenylTrfase"/>
</dbReference>
<dbReference type="Pfam" id="PF00207">
    <property type="entry name" value="A2M"/>
    <property type="match status" value="1"/>
</dbReference>
<feature type="non-terminal residue" evidence="2">
    <location>
        <position position="772"/>
    </location>
</feature>
<organism evidence="2">
    <name type="scientific">hydrothermal vent metagenome</name>
    <dbReference type="NCBI Taxonomy" id="652676"/>
    <lineage>
        <taxon>unclassified sequences</taxon>
        <taxon>metagenomes</taxon>
        <taxon>ecological metagenomes</taxon>
    </lineage>
</organism>
<accession>A0A3B0UJ37</accession>
<protein>
    <recommendedName>
        <fullName evidence="1">Alpha-2-macroglobulin domain-containing protein</fullName>
    </recommendedName>
</protein>